<keyword evidence="3" id="KW-1185">Reference proteome</keyword>
<feature type="transmembrane region" description="Helical" evidence="1">
    <location>
        <begin position="48"/>
        <end position="66"/>
    </location>
</feature>
<feature type="transmembrane region" description="Helical" evidence="1">
    <location>
        <begin position="20"/>
        <end position="41"/>
    </location>
</feature>
<dbReference type="EMBL" id="KV749706">
    <property type="protein sequence ID" value="OCL08159.1"/>
    <property type="molecule type" value="Genomic_DNA"/>
</dbReference>
<gene>
    <name evidence="2" type="ORF">AOQ84DRAFT_377019</name>
</gene>
<reference evidence="2 3" key="1">
    <citation type="journal article" date="2016" name="Nat. Commun.">
        <title>Ectomycorrhizal ecology is imprinted in the genome of the dominant symbiotic fungus Cenococcum geophilum.</title>
        <authorList>
            <consortium name="DOE Joint Genome Institute"/>
            <person name="Peter M."/>
            <person name="Kohler A."/>
            <person name="Ohm R.A."/>
            <person name="Kuo A."/>
            <person name="Krutzmann J."/>
            <person name="Morin E."/>
            <person name="Arend M."/>
            <person name="Barry K.W."/>
            <person name="Binder M."/>
            <person name="Choi C."/>
            <person name="Clum A."/>
            <person name="Copeland A."/>
            <person name="Grisel N."/>
            <person name="Haridas S."/>
            <person name="Kipfer T."/>
            <person name="LaButti K."/>
            <person name="Lindquist E."/>
            <person name="Lipzen A."/>
            <person name="Maire R."/>
            <person name="Meier B."/>
            <person name="Mihaltcheva S."/>
            <person name="Molinier V."/>
            <person name="Murat C."/>
            <person name="Poggeler S."/>
            <person name="Quandt C.A."/>
            <person name="Sperisen C."/>
            <person name="Tritt A."/>
            <person name="Tisserant E."/>
            <person name="Crous P.W."/>
            <person name="Henrissat B."/>
            <person name="Nehls U."/>
            <person name="Egli S."/>
            <person name="Spatafora J.W."/>
            <person name="Grigoriev I.V."/>
            <person name="Martin F.M."/>
        </authorList>
    </citation>
    <scope>NUCLEOTIDE SEQUENCE [LARGE SCALE GENOMIC DNA]</scope>
    <source>
        <strain evidence="2 3">CBS 207.34</strain>
    </source>
</reference>
<keyword evidence="1" id="KW-0812">Transmembrane</keyword>
<evidence type="ECO:0000313" key="3">
    <source>
        <dbReference type="Proteomes" id="UP000250140"/>
    </source>
</evidence>
<organism evidence="2 3">
    <name type="scientific">Glonium stellatum</name>
    <dbReference type="NCBI Taxonomy" id="574774"/>
    <lineage>
        <taxon>Eukaryota</taxon>
        <taxon>Fungi</taxon>
        <taxon>Dikarya</taxon>
        <taxon>Ascomycota</taxon>
        <taxon>Pezizomycotina</taxon>
        <taxon>Dothideomycetes</taxon>
        <taxon>Pleosporomycetidae</taxon>
        <taxon>Gloniales</taxon>
        <taxon>Gloniaceae</taxon>
        <taxon>Glonium</taxon>
    </lineage>
</organism>
<protein>
    <submittedName>
        <fullName evidence="2">Uncharacterized protein</fullName>
    </submittedName>
</protein>
<dbReference type="AlphaFoldDB" id="A0A8E2JSR4"/>
<proteinExistence type="predicted"/>
<feature type="transmembrane region" description="Helical" evidence="1">
    <location>
        <begin position="98"/>
        <end position="119"/>
    </location>
</feature>
<keyword evidence="1" id="KW-0472">Membrane</keyword>
<evidence type="ECO:0000256" key="1">
    <source>
        <dbReference type="SAM" id="Phobius"/>
    </source>
</evidence>
<sequence length="163" mass="16044">MTFLAAVEAWPTTTAAATSSALALLRTLTGTVTLLAAVMAGTTALPRLGAFTSTMALLAAIMAAAAGRSTRVGDVGAERACIGGGSKLFGSESGCGGGGGGLALLEGLLGFAVLFAGFVRDPVFSLDGPRAGLTFGPGGSDHFVGGVRVRIEGDVVTHHCGYA</sequence>
<name>A0A8E2JSR4_9PEZI</name>
<keyword evidence="1" id="KW-1133">Transmembrane helix</keyword>
<dbReference type="Proteomes" id="UP000250140">
    <property type="component" value="Unassembled WGS sequence"/>
</dbReference>
<accession>A0A8E2JSR4</accession>
<evidence type="ECO:0000313" key="2">
    <source>
        <dbReference type="EMBL" id="OCL08159.1"/>
    </source>
</evidence>